<evidence type="ECO:0000313" key="2">
    <source>
        <dbReference type="EMBL" id="KAF1914706.1"/>
    </source>
</evidence>
<evidence type="ECO:0000256" key="1">
    <source>
        <dbReference type="SAM" id="MobiDB-lite"/>
    </source>
</evidence>
<reference evidence="2" key="1">
    <citation type="journal article" date="2020" name="Stud. Mycol.">
        <title>101 Dothideomycetes genomes: a test case for predicting lifestyles and emergence of pathogens.</title>
        <authorList>
            <person name="Haridas S."/>
            <person name="Albert R."/>
            <person name="Binder M."/>
            <person name="Bloem J."/>
            <person name="Labutti K."/>
            <person name="Salamov A."/>
            <person name="Andreopoulos B."/>
            <person name="Baker S."/>
            <person name="Barry K."/>
            <person name="Bills G."/>
            <person name="Bluhm B."/>
            <person name="Cannon C."/>
            <person name="Castanera R."/>
            <person name="Culley D."/>
            <person name="Daum C."/>
            <person name="Ezra D."/>
            <person name="Gonzalez J."/>
            <person name="Henrissat B."/>
            <person name="Kuo A."/>
            <person name="Liang C."/>
            <person name="Lipzen A."/>
            <person name="Lutzoni F."/>
            <person name="Magnuson J."/>
            <person name="Mondo S."/>
            <person name="Nolan M."/>
            <person name="Ohm R."/>
            <person name="Pangilinan J."/>
            <person name="Park H.-J."/>
            <person name="Ramirez L."/>
            <person name="Alfaro M."/>
            <person name="Sun H."/>
            <person name="Tritt A."/>
            <person name="Yoshinaga Y."/>
            <person name="Zwiers L.-H."/>
            <person name="Turgeon B."/>
            <person name="Goodwin S."/>
            <person name="Spatafora J."/>
            <person name="Crous P."/>
            <person name="Grigoriev I."/>
        </authorList>
    </citation>
    <scope>NUCLEOTIDE SEQUENCE</scope>
    <source>
        <strain evidence="2">HMLAC05119</strain>
    </source>
</reference>
<sequence length="492" mass="55495">MAPQRVMTRKKGRGNKSSRGAGSRRGGASARAKDSATSAADITGPTRKLTLKFTNKFGEQDTQNKPKGDFGYSYEQQAEEEEADNKLPVANTTSLRTSSGRVVKKPHDEAHIYSSEMDAQIELQAVKKADRESSGSNFQGRSSPPIFIQRDEPTPPHQRPSRPRKNSKTWPSLVTIHENNNILSSDMIQPSLADTEERRASSLNISEEVLQTMKMLCGKAKVFIDLPTLVDASSYNATKRYSATHLMQLYIEANKRGQWNLCDLIADTWIRAFHALRRRGEKSGKEEDMLWRPNKSLIAKHMQGLKGYDTKAPDYSRVLRVEDPELEPDVTDFNTKLLDALYSCTPEGCGARTLWADAMALSGKKLENRMQSMKRRKEEWHPDLLFEVLCTSLRISRRKLTLKIEESTEGAWCKRYHEHSRHGKPCYRKLAYARRWDGFDDTSDEDEVDAMAQGVEAEMGGKDRQAGGDDMEMGYASLTDEDAEGESDDQQA</sequence>
<accession>A0A6A5QJ30</accession>
<feature type="compositionally biased region" description="Basic and acidic residues" evidence="1">
    <location>
        <begin position="58"/>
        <end position="68"/>
    </location>
</feature>
<keyword evidence="3" id="KW-1185">Reference proteome</keyword>
<organism evidence="2 3">
    <name type="scientific">Ampelomyces quisqualis</name>
    <name type="common">Powdery mildew agent</name>
    <dbReference type="NCBI Taxonomy" id="50730"/>
    <lineage>
        <taxon>Eukaryota</taxon>
        <taxon>Fungi</taxon>
        <taxon>Dikarya</taxon>
        <taxon>Ascomycota</taxon>
        <taxon>Pezizomycotina</taxon>
        <taxon>Dothideomycetes</taxon>
        <taxon>Pleosporomycetidae</taxon>
        <taxon>Pleosporales</taxon>
        <taxon>Pleosporineae</taxon>
        <taxon>Phaeosphaeriaceae</taxon>
        <taxon>Ampelomyces</taxon>
    </lineage>
</organism>
<feature type="region of interest" description="Disordered" evidence="1">
    <location>
        <begin position="1"/>
        <end position="172"/>
    </location>
</feature>
<feature type="compositionally biased region" description="Low complexity" evidence="1">
    <location>
        <begin position="17"/>
        <end position="30"/>
    </location>
</feature>
<protein>
    <submittedName>
        <fullName evidence="2">Uncharacterized protein</fullName>
    </submittedName>
</protein>
<feature type="compositionally biased region" description="Basic residues" evidence="1">
    <location>
        <begin position="7"/>
        <end position="16"/>
    </location>
</feature>
<evidence type="ECO:0000313" key="3">
    <source>
        <dbReference type="Proteomes" id="UP000800096"/>
    </source>
</evidence>
<dbReference type="OrthoDB" id="3792834at2759"/>
<name>A0A6A5QJ30_AMPQU</name>
<dbReference type="Proteomes" id="UP000800096">
    <property type="component" value="Unassembled WGS sequence"/>
</dbReference>
<feature type="compositionally biased region" description="Acidic residues" evidence="1">
    <location>
        <begin position="479"/>
        <end position="492"/>
    </location>
</feature>
<proteinExistence type="predicted"/>
<feature type="compositionally biased region" description="Polar residues" evidence="1">
    <location>
        <begin position="90"/>
        <end position="100"/>
    </location>
</feature>
<dbReference type="EMBL" id="ML979137">
    <property type="protein sequence ID" value="KAF1914706.1"/>
    <property type="molecule type" value="Genomic_DNA"/>
</dbReference>
<dbReference type="AlphaFoldDB" id="A0A6A5QJ30"/>
<gene>
    <name evidence="2" type="ORF">BDU57DRAFT_579126</name>
</gene>
<feature type="region of interest" description="Disordered" evidence="1">
    <location>
        <begin position="455"/>
        <end position="492"/>
    </location>
</feature>